<proteinExistence type="predicted"/>
<name>A0A843VX22_COLES</name>
<sequence>MEEVCSSSSSLSSFSSHRQVVAEEHRSSGEEAGYGAGLWNVQGHPRAGSSPGSHSPLPQFLVPVFLKLPTGTEGWLEVRGTCGVAELREEMPWRGAIPVGARGGFGVNRRIAGGFSVF</sequence>
<dbReference type="AlphaFoldDB" id="A0A843VX22"/>
<feature type="compositionally biased region" description="Low complexity" evidence="1">
    <location>
        <begin position="1"/>
        <end position="16"/>
    </location>
</feature>
<reference evidence="2" key="1">
    <citation type="submission" date="2017-07" db="EMBL/GenBank/DDBJ databases">
        <title>Taro Niue Genome Assembly and Annotation.</title>
        <authorList>
            <person name="Atibalentja N."/>
            <person name="Keating K."/>
            <person name="Fields C.J."/>
        </authorList>
    </citation>
    <scope>NUCLEOTIDE SEQUENCE</scope>
    <source>
        <strain evidence="2">Niue_2</strain>
        <tissue evidence="2">Leaf</tissue>
    </source>
</reference>
<evidence type="ECO:0000256" key="1">
    <source>
        <dbReference type="SAM" id="MobiDB-lite"/>
    </source>
</evidence>
<evidence type="ECO:0000313" key="3">
    <source>
        <dbReference type="Proteomes" id="UP000652761"/>
    </source>
</evidence>
<comment type="caution">
    <text evidence="2">The sequence shown here is derived from an EMBL/GenBank/DDBJ whole genome shotgun (WGS) entry which is preliminary data.</text>
</comment>
<feature type="compositionally biased region" description="Basic and acidic residues" evidence="1">
    <location>
        <begin position="20"/>
        <end position="29"/>
    </location>
</feature>
<feature type="region of interest" description="Disordered" evidence="1">
    <location>
        <begin position="1"/>
        <end position="54"/>
    </location>
</feature>
<dbReference type="Proteomes" id="UP000652761">
    <property type="component" value="Unassembled WGS sequence"/>
</dbReference>
<keyword evidence="3" id="KW-1185">Reference proteome</keyword>
<protein>
    <submittedName>
        <fullName evidence="2">Uncharacterized protein</fullName>
    </submittedName>
</protein>
<evidence type="ECO:0000313" key="2">
    <source>
        <dbReference type="EMBL" id="MQL97464.1"/>
    </source>
</evidence>
<dbReference type="EMBL" id="NMUH01002054">
    <property type="protein sequence ID" value="MQL97464.1"/>
    <property type="molecule type" value="Genomic_DNA"/>
</dbReference>
<accession>A0A843VX22</accession>
<organism evidence="2 3">
    <name type="scientific">Colocasia esculenta</name>
    <name type="common">Wild taro</name>
    <name type="synonym">Arum esculentum</name>
    <dbReference type="NCBI Taxonomy" id="4460"/>
    <lineage>
        <taxon>Eukaryota</taxon>
        <taxon>Viridiplantae</taxon>
        <taxon>Streptophyta</taxon>
        <taxon>Embryophyta</taxon>
        <taxon>Tracheophyta</taxon>
        <taxon>Spermatophyta</taxon>
        <taxon>Magnoliopsida</taxon>
        <taxon>Liliopsida</taxon>
        <taxon>Araceae</taxon>
        <taxon>Aroideae</taxon>
        <taxon>Colocasieae</taxon>
        <taxon>Colocasia</taxon>
    </lineage>
</organism>
<gene>
    <name evidence="2" type="ORF">Taro_030156</name>
</gene>